<evidence type="ECO:0000313" key="5">
    <source>
        <dbReference type="Proteomes" id="UP000818603"/>
    </source>
</evidence>
<proteinExistence type="predicted"/>
<reference evidence="2" key="1">
    <citation type="journal article" date="2014" name="Int. J. Syst. Evol. Microbiol.">
        <title>Complete genome sequence of Corynebacterium casei LMG S-19264T (=DSM 44701T), isolated from a smear-ripened cheese.</title>
        <authorList>
            <consortium name="US DOE Joint Genome Institute (JGI-PGF)"/>
            <person name="Walter F."/>
            <person name="Albersmeier A."/>
            <person name="Kalinowski J."/>
            <person name="Ruckert C."/>
        </authorList>
    </citation>
    <scope>NUCLEOTIDE SEQUENCE</scope>
    <source>
        <strain evidence="2">CGMCC 1.14984</strain>
    </source>
</reference>
<dbReference type="InterPro" id="IPR011740">
    <property type="entry name" value="DUF2460"/>
</dbReference>
<dbReference type="GO" id="GO:0016787">
    <property type="term" value="F:hydrolase activity"/>
    <property type="evidence" value="ECO:0007669"/>
    <property type="project" value="UniProtKB-KW"/>
</dbReference>
<evidence type="ECO:0000313" key="4">
    <source>
        <dbReference type="Proteomes" id="UP000621856"/>
    </source>
</evidence>
<sequence>MAFHDIRFPVDISLSSDGGPERRTDIVTLSSGHEERNSPWAGSRRRFNAGYGIKSLAEIEQVIAFFEARHGRLHAFRWRDPFDWKSCSIADAPQPDDQPIGTGDGEATQFQLAKTYVSGGHGHTRKITKPVDGTVVVAVNGVTVDPGNYGIDETTGLITFDTAPADGAAITAGFEFDVPVRFDSDTLSISLAALKAGDIPNIPVIEVLS</sequence>
<reference evidence="2" key="3">
    <citation type="submission" date="2020-09" db="EMBL/GenBank/DDBJ databases">
        <authorList>
            <person name="Sun Q."/>
            <person name="Zhou Y."/>
        </authorList>
    </citation>
    <scope>NUCLEOTIDE SEQUENCE</scope>
    <source>
        <strain evidence="2">CGMCC 1.14984</strain>
    </source>
</reference>
<reference evidence="3 5" key="2">
    <citation type="submission" date="2020-02" db="EMBL/GenBank/DDBJ databases">
        <title>Genome sequence of Parvularcula flava strain NH6-79.</title>
        <authorList>
            <person name="Abdul Karim M.H."/>
            <person name="Lam M.Q."/>
            <person name="Chen S.J."/>
            <person name="Yahya A."/>
            <person name="Shahir S."/>
            <person name="Shamsir M.S."/>
            <person name="Chong C.S."/>
        </authorList>
    </citation>
    <scope>NUCLEOTIDE SEQUENCE [LARGE SCALE GENOMIC DNA]</scope>
    <source>
        <strain evidence="3 5">NH6-79</strain>
    </source>
</reference>
<evidence type="ECO:0000313" key="3">
    <source>
        <dbReference type="EMBL" id="NHK29588.1"/>
    </source>
</evidence>
<dbReference type="EMBL" id="VCJR02000006">
    <property type="protein sequence ID" value="NHK29588.1"/>
    <property type="molecule type" value="Genomic_DNA"/>
</dbReference>
<organism evidence="2 4">
    <name type="scientific">Aquisalinus luteolus</name>
    <dbReference type="NCBI Taxonomy" id="1566827"/>
    <lineage>
        <taxon>Bacteria</taxon>
        <taxon>Pseudomonadati</taxon>
        <taxon>Pseudomonadota</taxon>
        <taxon>Alphaproteobacteria</taxon>
        <taxon>Parvularculales</taxon>
        <taxon>Parvularculaceae</taxon>
        <taxon>Aquisalinus</taxon>
    </lineage>
</organism>
<gene>
    <name evidence="3" type="ORF">FF098_016900</name>
    <name evidence="2" type="ORF">GCM10011355_32240</name>
</gene>
<keyword evidence="5" id="KW-1185">Reference proteome</keyword>
<dbReference type="Proteomes" id="UP000621856">
    <property type="component" value="Unassembled WGS sequence"/>
</dbReference>
<accession>A0A8J3AA88</accession>
<comment type="caution">
    <text evidence="2">The sequence shown here is derived from an EMBL/GenBank/DDBJ whole genome shotgun (WGS) entry which is preliminary data.</text>
</comment>
<dbReference type="EMBL" id="BMGZ01000004">
    <property type="protein sequence ID" value="GGI01486.1"/>
    <property type="molecule type" value="Genomic_DNA"/>
</dbReference>
<keyword evidence="2" id="KW-0378">Hydrolase</keyword>
<name>A0A8J3AA88_9PROT</name>
<evidence type="ECO:0000313" key="2">
    <source>
        <dbReference type="EMBL" id="GGI01486.1"/>
    </source>
</evidence>
<dbReference type="Pfam" id="PF09343">
    <property type="entry name" value="DUF2460"/>
    <property type="match status" value="1"/>
</dbReference>
<dbReference type="NCBIfam" id="TIGR02217">
    <property type="entry name" value="chp_TIGR02217"/>
    <property type="match status" value="1"/>
</dbReference>
<feature type="domain" description="DUF2460" evidence="1">
    <location>
        <begin position="4"/>
        <end position="207"/>
    </location>
</feature>
<dbReference type="RefSeq" id="WP_155142791.1">
    <property type="nucleotide sequence ID" value="NZ_BMGZ01000004.1"/>
</dbReference>
<dbReference type="AlphaFoldDB" id="A0A8J3AA88"/>
<protein>
    <submittedName>
        <fullName evidence="3">DUF2460 domain-containing protein</fullName>
    </submittedName>
    <submittedName>
        <fullName evidence="2">Glycoside hydrolase family 24</fullName>
    </submittedName>
</protein>
<dbReference type="Proteomes" id="UP000818603">
    <property type="component" value="Unassembled WGS sequence"/>
</dbReference>
<evidence type="ECO:0000259" key="1">
    <source>
        <dbReference type="Pfam" id="PF09343"/>
    </source>
</evidence>